<name>A0A3L8PVW3_9GAMM</name>
<accession>A0A3L8PVW3</accession>
<evidence type="ECO:0000313" key="2">
    <source>
        <dbReference type="Proteomes" id="UP000281474"/>
    </source>
</evidence>
<comment type="caution">
    <text evidence="1">The sequence shown here is derived from an EMBL/GenBank/DDBJ whole genome shotgun (WGS) entry which is preliminary data.</text>
</comment>
<keyword evidence="2" id="KW-1185">Reference proteome</keyword>
<sequence>MKTGNAAMRVFVLALRELASATNTAQNCFDVGGNYVFINFDCSCTTGIALSYAYFNTAHLKKKPA</sequence>
<dbReference type="Proteomes" id="UP000281474">
    <property type="component" value="Unassembled WGS sequence"/>
</dbReference>
<gene>
    <name evidence="1" type="ORF">D5018_11525</name>
</gene>
<proteinExistence type="predicted"/>
<evidence type="ECO:0000313" key="1">
    <source>
        <dbReference type="EMBL" id="RLV59577.1"/>
    </source>
</evidence>
<reference evidence="1 2" key="1">
    <citation type="submission" date="2018-09" db="EMBL/GenBank/DDBJ databases">
        <title>Phylogeny of the Shewanellaceae, and recommendation for two new genera, Pseudoshewanella and Parashewanella.</title>
        <authorList>
            <person name="Wang G."/>
        </authorList>
    </citation>
    <scope>NUCLEOTIDE SEQUENCE [LARGE SCALE GENOMIC DNA]</scope>
    <source>
        <strain evidence="1 2">C51</strain>
    </source>
</reference>
<dbReference type="AlphaFoldDB" id="A0A3L8PVW3"/>
<protein>
    <submittedName>
        <fullName evidence="1">Uncharacterized protein</fullName>
    </submittedName>
</protein>
<dbReference type="EMBL" id="QZEI01000031">
    <property type="protein sequence ID" value="RLV59577.1"/>
    <property type="molecule type" value="Genomic_DNA"/>
</dbReference>
<organism evidence="1 2">
    <name type="scientific">Parashewanella curva</name>
    <dbReference type="NCBI Taxonomy" id="2338552"/>
    <lineage>
        <taxon>Bacteria</taxon>
        <taxon>Pseudomonadati</taxon>
        <taxon>Pseudomonadota</taxon>
        <taxon>Gammaproteobacteria</taxon>
        <taxon>Alteromonadales</taxon>
        <taxon>Shewanellaceae</taxon>
        <taxon>Parashewanella</taxon>
    </lineage>
</organism>